<dbReference type="AlphaFoldDB" id="A0A1B1Y727"/>
<dbReference type="OrthoDB" id="9810140at2"/>
<reference evidence="3 4" key="1">
    <citation type="submission" date="2016-02" db="EMBL/GenBank/DDBJ databases">
        <authorList>
            <person name="Wen L."/>
            <person name="He K."/>
            <person name="Yang H."/>
        </authorList>
    </citation>
    <scope>NUCLEOTIDE SEQUENCE [LARGE SCALE GENOMIC DNA]</scope>
    <source>
        <strain evidence="3 4">CZ1127</strain>
    </source>
</reference>
<organism evidence="3 4">
    <name type="scientific">Wenyingzhuangia fucanilytica</name>
    <dbReference type="NCBI Taxonomy" id="1790137"/>
    <lineage>
        <taxon>Bacteria</taxon>
        <taxon>Pseudomonadati</taxon>
        <taxon>Bacteroidota</taxon>
        <taxon>Flavobacteriia</taxon>
        <taxon>Flavobacteriales</taxon>
        <taxon>Flavobacteriaceae</taxon>
        <taxon>Wenyingzhuangia</taxon>
    </lineage>
</organism>
<dbReference type="GO" id="GO:0003700">
    <property type="term" value="F:DNA-binding transcription factor activity"/>
    <property type="evidence" value="ECO:0007669"/>
    <property type="project" value="InterPro"/>
</dbReference>
<accession>A0A1B1Y727</accession>
<dbReference type="PROSITE" id="PS50937">
    <property type="entry name" value="HTH_MERR_2"/>
    <property type="match status" value="1"/>
</dbReference>
<dbReference type="Pfam" id="PF13411">
    <property type="entry name" value="MerR_1"/>
    <property type="match status" value="1"/>
</dbReference>
<evidence type="ECO:0000313" key="4">
    <source>
        <dbReference type="Proteomes" id="UP000092967"/>
    </source>
</evidence>
<dbReference type="KEGG" id="wfu:AXE80_09780"/>
<keyword evidence="1" id="KW-0238">DNA-binding</keyword>
<gene>
    <name evidence="3" type="ORF">AXE80_09780</name>
</gene>
<evidence type="ECO:0000259" key="2">
    <source>
        <dbReference type="PROSITE" id="PS50937"/>
    </source>
</evidence>
<name>A0A1B1Y727_9FLAO</name>
<dbReference type="SUPFAM" id="SSF46955">
    <property type="entry name" value="Putative DNA-binding domain"/>
    <property type="match status" value="1"/>
</dbReference>
<dbReference type="Gene3D" id="1.10.1660.10">
    <property type="match status" value="1"/>
</dbReference>
<dbReference type="SMART" id="SM00422">
    <property type="entry name" value="HTH_MERR"/>
    <property type="match status" value="1"/>
</dbReference>
<evidence type="ECO:0000256" key="1">
    <source>
        <dbReference type="ARBA" id="ARBA00023125"/>
    </source>
</evidence>
<dbReference type="CDD" id="cd04765">
    <property type="entry name" value="HTH_MlrA-like_sg2"/>
    <property type="match status" value="1"/>
</dbReference>
<proteinExistence type="predicted"/>
<dbReference type="RefSeq" id="WP_068826793.1">
    <property type="nucleotide sequence ID" value="NZ_CP014224.1"/>
</dbReference>
<dbReference type="PANTHER" id="PTHR30204">
    <property type="entry name" value="REDOX-CYCLING DRUG-SENSING TRANSCRIPTIONAL ACTIVATOR SOXR"/>
    <property type="match status" value="1"/>
</dbReference>
<dbReference type="PANTHER" id="PTHR30204:SF15">
    <property type="entry name" value="BLL5018 PROTEIN"/>
    <property type="match status" value="1"/>
</dbReference>
<evidence type="ECO:0000313" key="3">
    <source>
        <dbReference type="EMBL" id="ANW96548.1"/>
    </source>
</evidence>
<protein>
    <submittedName>
        <fullName evidence="3">Transcriptional regulator</fullName>
    </submittedName>
</protein>
<dbReference type="GO" id="GO:0003677">
    <property type="term" value="F:DNA binding"/>
    <property type="evidence" value="ECO:0007669"/>
    <property type="project" value="UniProtKB-KW"/>
</dbReference>
<dbReference type="InterPro" id="IPR047057">
    <property type="entry name" value="MerR_fam"/>
</dbReference>
<dbReference type="Proteomes" id="UP000092967">
    <property type="component" value="Chromosome"/>
</dbReference>
<sequence length="109" mass="12924">MHIELPKKRYYKIGEVANAFGVTSSMIRYWEQEFDMIKPKKNSKGDRMFTETDIENFKLIYHLAKEQGYSLEGVRKKLREKPKETITNAKIISRLESIKTELIKIKNQL</sequence>
<feature type="domain" description="HTH merR-type" evidence="2">
    <location>
        <begin position="10"/>
        <end position="80"/>
    </location>
</feature>
<dbReference type="EMBL" id="CP014224">
    <property type="protein sequence ID" value="ANW96548.1"/>
    <property type="molecule type" value="Genomic_DNA"/>
</dbReference>
<dbReference type="STRING" id="1790137.AXE80_09780"/>
<keyword evidence="4" id="KW-1185">Reference proteome</keyword>
<dbReference type="InterPro" id="IPR000551">
    <property type="entry name" value="MerR-type_HTH_dom"/>
</dbReference>
<dbReference type="InterPro" id="IPR009061">
    <property type="entry name" value="DNA-bd_dom_put_sf"/>
</dbReference>